<dbReference type="PROSITE" id="PS51257">
    <property type="entry name" value="PROKAR_LIPOPROTEIN"/>
    <property type="match status" value="1"/>
</dbReference>
<evidence type="ECO:0000256" key="3">
    <source>
        <dbReference type="ARBA" id="ARBA00007164"/>
    </source>
</evidence>
<evidence type="ECO:0000256" key="9">
    <source>
        <dbReference type="ARBA" id="ARBA00022960"/>
    </source>
</evidence>
<evidence type="ECO:0000256" key="15">
    <source>
        <dbReference type="RuleBase" id="RU004016"/>
    </source>
</evidence>
<proteinExistence type="inferred from homology"/>
<evidence type="ECO:0000256" key="8">
    <source>
        <dbReference type="ARBA" id="ARBA00022801"/>
    </source>
</evidence>
<evidence type="ECO:0000256" key="10">
    <source>
        <dbReference type="ARBA" id="ARBA00022984"/>
    </source>
</evidence>
<organism evidence="18 19">
    <name type="scientific">Maritalea mobilis</name>
    <dbReference type="NCBI Taxonomy" id="483324"/>
    <lineage>
        <taxon>Bacteria</taxon>
        <taxon>Pseudomonadati</taxon>
        <taxon>Pseudomonadota</taxon>
        <taxon>Alphaproteobacteria</taxon>
        <taxon>Hyphomicrobiales</taxon>
        <taxon>Devosiaceae</taxon>
        <taxon>Maritalea</taxon>
    </lineage>
</organism>
<dbReference type="OrthoDB" id="9795979at2"/>
<keyword evidence="11" id="KW-0961">Cell wall biogenesis/degradation</keyword>
<protein>
    <recommendedName>
        <fullName evidence="4">serine-type D-Ala-D-Ala carboxypeptidase</fullName>
        <ecNumber evidence="4">3.4.16.4</ecNumber>
    </recommendedName>
</protein>
<feature type="binding site" evidence="14">
    <location>
        <position position="228"/>
    </location>
    <ligand>
        <name>substrate</name>
    </ligand>
</feature>
<dbReference type="UniPathway" id="UPA00219"/>
<evidence type="ECO:0000259" key="17">
    <source>
        <dbReference type="SMART" id="SM00936"/>
    </source>
</evidence>
<evidence type="ECO:0000256" key="6">
    <source>
        <dbReference type="ARBA" id="ARBA00022670"/>
    </source>
</evidence>
<dbReference type="RefSeq" id="WP_133571010.1">
    <property type="nucleotide sequence ID" value="NZ_SNYR01000001.1"/>
</dbReference>
<dbReference type="SUPFAM" id="SSF56601">
    <property type="entry name" value="beta-lactamase/transpeptidase-like"/>
    <property type="match status" value="1"/>
</dbReference>
<dbReference type="PANTHER" id="PTHR21581:SF6">
    <property type="entry name" value="TRAFFICKING PROTEIN PARTICLE COMPLEX SUBUNIT 12"/>
    <property type="match status" value="1"/>
</dbReference>
<dbReference type="PRINTS" id="PR00725">
    <property type="entry name" value="DADACBPTASE1"/>
</dbReference>
<keyword evidence="6" id="KW-0645">Protease</keyword>
<dbReference type="Gene3D" id="2.60.410.10">
    <property type="entry name" value="D-Ala-D-Ala carboxypeptidase, C-terminal domain"/>
    <property type="match status" value="1"/>
</dbReference>
<evidence type="ECO:0000256" key="7">
    <source>
        <dbReference type="ARBA" id="ARBA00022729"/>
    </source>
</evidence>
<comment type="function">
    <text evidence="1">Removes C-terminal D-alanyl residues from sugar-peptide cell wall precursors.</text>
</comment>
<keyword evidence="5 18" id="KW-0121">Carboxypeptidase</keyword>
<comment type="caution">
    <text evidence="18">The sequence shown here is derived from an EMBL/GenBank/DDBJ whole genome shotgun (WGS) entry which is preliminary data.</text>
</comment>
<accession>A0A4V6PX59</accession>
<keyword evidence="19" id="KW-1185">Reference proteome</keyword>
<evidence type="ECO:0000256" key="12">
    <source>
        <dbReference type="ARBA" id="ARBA00034000"/>
    </source>
</evidence>
<dbReference type="SMART" id="SM00936">
    <property type="entry name" value="PBP5_C"/>
    <property type="match status" value="1"/>
</dbReference>
<feature type="active site" evidence="13">
    <location>
        <position position="126"/>
    </location>
</feature>
<evidence type="ECO:0000256" key="2">
    <source>
        <dbReference type="ARBA" id="ARBA00004752"/>
    </source>
</evidence>
<feature type="chain" id="PRO_5020601664" description="serine-type D-Ala-D-Ala carboxypeptidase" evidence="16">
    <location>
        <begin position="27"/>
        <end position="388"/>
    </location>
</feature>
<dbReference type="AlphaFoldDB" id="A0A4V6PX59"/>
<dbReference type="SUPFAM" id="SSF69189">
    <property type="entry name" value="Penicillin-binding protein associated domain"/>
    <property type="match status" value="1"/>
</dbReference>
<dbReference type="Pfam" id="PF00768">
    <property type="entry name" value="Peptidase_S11"/>
    <property type="match status" value="1"/>
</dbReference>
<dbReference type="Gene3D" id="3.40.710.10">
    <property type="entry name" value="DD-peptidase/beta-lactamase superfamily"/>
    <property type="match status" value="1"/>
</dbReference>
<name>A0A4V6PX59_9HYPH</name>
<dbReference type="PANTHER" id="PTHR21581">
    <property type="entry name" value="D-ALANYL-D-ALANINE CARBOXYPEPTIDASE"/>
    <property type="match status" value="1"/>
</dbReference>
<sequence length="388" mass="42516">MLFKKTLTHISVIGAILACLISSALAQVEFESRAKFAILMDYESGTVLYQKNADEPMEPASMAKLMTIAVVFERLKSGQLELSDEFFISEKAWREGGASSGGSTMFAELNSKVSVENLVKSVIIQSGNDASIALAEGIGGTEDSFVRVMNELAADIGLENSNFENSTGLPDENMLVTARDLANLGRYIIKNFPEYYDIFAQEAFEWNGINQRNRNTLLDDGIGVDGLKTGHTEASGYGIVASTTEGGRRLVAVLHGMESMSERREEARKLITWGTRTFEKLETFKDGEIVGEVGVYGGEIPKVGLIGDGAIDLYVPKGSRRCLNARIVYQGPIMPPVDRGQYLADLHVYCDENLIQKTPLYAVETVEQGDLVRQATDALKELTLGWLN</sequence>
<evidence type="ECO:0000256" key="14">
    <source>
        <dbReference type="PIRSR" id="PIRSR618044-2"/>
    </source>
</evidence>
<evidence type="ECO:0000256" key="1">
    <source>
        <dbReference type="ARBA" id="ARBA00003217"/>
    </source>
</evidence>
<keyword evidence="8" id="KW-0378">Hydrolase</keyword>
<feature type="signal peptide" evidence="16">
    <location>
        <begin position="1"/>
        <end position="26"/>
    </location>
</feature>
<comment type="pathway">
    <text evidence="2">Cell wall biogenesis; peptidoglycan biosynthesis.</text>
</comment>
<comment type="similarity">
    <text evidence="3 15">Belongs to the peptidase S11 family.</text>
</comment>
<evidence type="ECO:0000256" key="4">
    <source>
        <dbReference type="ARBA" id="ARBA00012448"/>
    </source>
</evidence>
<dbReference type="InterPro" id="IPR037167">
    <property type="entry name" value="Peptidase_S11_C_sf"/>
</dbReference>
<dbReference type="InterPro" id="IPR012338">
    <property type="entry name" value="Beta-lactam/transpept-like"/>
</dbReference>
<dbReference type="GO" id="GO:0008360">
    <property type="term" value="P:regulation of cell shape"/>
    <property type="evidence" value="ECO:0007669"/>
    <property type="project" value="UniProtKB-KW"/>
</dbReference>
<dbReference type="Proteomes" id="UP000295391">
    <property type="component" value="Unassembled WGS sequence"/>
</dbReference>
<comment type="catalytic activity">
    <reaction evidence="12">
        <text>Preferential cleavage: (Ac)2-L-Lys-D-Ala-|-D-Ala. Also transpeptidation of peptidyl-alanyl moieties that are N-acyl substituents of D-alanine.</text>
        <dbReference type="EC" id="3.4.16.4"/>
    </reaction>
</comment>
<dbReference type="InterPro" id="IPR012907">
    <property type="entry name" value="Peptidase_S11_C"/>
</dbReference>
<keyword evidence="9" id="KW-0133">Cell shape</keyword>
<reference evidence="18 19" key="1">
    <citation type="submission" date="2019-03" db="EMBL/GenBank/DDBJ databases">
        <title>Genomic Encyclopedia of Type Strains, Phase III (KMG-III): the genomes of soil and plant-associated and newly described type strains.</title>
        <authorList>
            <person name="Whitman W."/>
        </authorList>
    </citation>
    <scope>NUCLEOTIDE SEQUENCE [LARGE SCALE GENOMIC DNA]</scope>
    <source>
        <strain evidence="18 19">CGMCC 1.7002</strain>
    </source>
</reference>
<evidence type="ECO:0000313" key="19">
    <source>
        <dbReference type="Proteomes" id="UP000295391"/>
    </source>
</evidence>
<keyword evidence="7 16" id="KW-0732">Signal</keyword>
<dbReference type="InterPro" id="IPR001967">
    <property type="entry name" value="Peptidase_S11_N"/>
</dbReference>
<evidence type="ECO:0000256" key="11">
    <source>
        <dbReference type="ARBA" id="ARBA00023316"/>
    </source>
</evidence>
<dbReference type="GO" id="GO:0009252">
    <property type="term" value="P:peptidoglycan biosynthetic process"/>
    <property type="evidence" value="ECO:0007669"/>
    <property type="project" value="UniProtKB-UniPathway"/>
</dbReference>
<dbReference type="EMBL" id="SNYR01000001">
    <property type="protein sequence ID" value="TDQ66308.1"/>
    <property type="molecule type" value="Genomic_DNA"/>
</dbReference>
<dbReference type="GO" id="GO:0009002">
    <property type="term" value="F:serine-type D-Ala-D-Ala carboxypeptidase activity"/>
    <property type="evidence" value="ECO:0007669"/>
    <property type="project" value="UniProtKB-EC"/>
</dbReference>
<dbReference type="InterPro" id="IPR015956">
    <property type="entry name" value="Peniciliin-bd_prot_C_sf"/>
</dbReference>
<dbReference type="EC" id="3.4.16.4" evidence="4"/>
<gene>
    <name evidence="18" type="ORF">ATL17_0301</name>
</gene>
<feature type="active site" description="Acyl-ester intermediate" evidence="13">
    <location>
        <position position="64"/>
    </location>
</feature>
<feature type="active site" description="Acyl-ester intermediate" evidence="13">
    <location>
        <position position="61"/>
    </location>
</feature>
<evidence type="ECO:0000256" key="5">
    <source>
        <dbReference type="ARBA" id="ARBA00022645"/>
    </source>
</evidence>
<feature type="domain" description="Peptidase S11 D-Ala-D-Ala carboxypeptidase A C-terminal" evidence="17">
    <location>
        <begin position="278"/>
        <end position="368"/>
    </location>
</feature>
<dbReference type="InterPro" id="IPR018044">
    <property type="entry name" value="Peptidase_S11"/>
</dbReference>
<dbReference type="Pfam" id="PF07943">
    <property type="entry name" value="PBP5_C"/>
    <property type="match status" value="1"/>
</dbReference>
<dbReference type="GO" id="GO:0071555">
    <property type="term" value="P:cell wall organization"/>
    <property type="evidence" value="ECO:0007669"/>
    <property type="project" value="UniProtKB-KW"/>
</dbReference>
<keyword evidence="10" id="KW-0573">Peptidoglycan synthesis</keyword>
<dbReference type="GO" id="GO:0006508">
    <property type="term" value="P:proteolysis"/>
    <property type="evidence" value="ECO:0007669"/>
    <property type="project" value="UniProtKB-KW"/>
</dbReference>
<evidence type="ECO:0000256" key="16">
    <source>
        <dbReference type="SAM" id="SignalP"/>
    </source>
</evidence>
<evidence type="ECO:0000313" key="18">
    <source>
        <dbReference type="EMBL" id="TDQ66308.1"/>
    </source>
</evidence>
<evidence type="ECO:0000256" key="13">
    <source>
        <dbReference type="PIRSR" id="PIRSR618044-1"/>
    </source>
</evidence>